<organism evidence="5 6">
    <name type="scientific">Nonomuraea solani</name>
    <dbReference type="NCBI Taxonomy" id="1144553"/>
    <lineage>
        <taxon>Bacteria</taxon>
        <taxon>Bacillati</taxon>
        <taxon>Actinomycetota</taxon>
        <taxon>Actinomycetes</taxon>
        <taxon>Streptosporangiales</taxon>
        <taxon>Streptosporangiaceae</taxon>
        <taxon>Nonomuraea</taxon>
    </lineage>
</organism>
<dbReference type="AlphaFoldDB" id="A0A1H6EFC1"/>
<evidence type="ECO:0000256" key="3">
    <source>
        <dbReference type="PROSITE-ProRule" id="PRU01091"/>
    </source>
</evidence>
<dbReference type="PROSITE" id="PS51755">
    <property type="entry name" value="OMPR_PHOB"/>
    <property type="match status" value="1"/>
</dbReference>
<name>A0A1H6EFC1_9ACTN</name>
<evidence type="ECO:0000256" key="1">
    <source>
        <dbReference type="ARBA" id="ARBA00005820"/>
    </source>
</evidence>
<dbReference type="PANTHER" id="PTHR47691:SF3">
    <property type="entry name" value="HTH-TYPE TRANSCRIPTIONAL REGULATOR RV0890C-RELATED"/>
    <property type="match status" value="1"/>
</dbReference>
<dbReference type="OrthoDB" id="3194665at2"/>
<dbReference type="SMART" id="SM00862">
    <property type="entry name" value="Trans_reg_C"/>
    <property type="match status" value="1"/>
</dbReference>
<dbReference type="Pfam" id="PF00486">
    <property type="entry name" value="Trans_reg_C"/>
    <property type="match status" value="1"/>
</dbReference>
<dbReference type="GO" id="GO:0006355">
    <property type="term" value="P:regulation of DNA-templated transcription"/>
    <property type="evidence" value="ECO:0007669"/>
    <property type="project" value="InterPro"/>
</dbReference>
<dbReference type="GO" id="GO:0003677">
    <property type="term" value="F:DNA binding"/>
    <property type="evidence" value="ECO:0007669"/>
    <property type="project" value="UniProtKB-UniRule"/>
</dbReference>
<proteinExistence type="inferred from homology"/>
<gene>
    <name evidence="5" type="ORF">SAMN05444920_109214</name>
</gene>
<dbReference type="PRINTS" id="PR00364">
    <property type="entry name" value="DISEASERSIST"/>
</dbReference>
<dbReference type="InterPro" id="IPR005158">
    <property type="entry name" value="BTAD"/>
</dbReference>
<dbReference type="Gene3D" id="3.40.50.300">
    <property type="entry name" value="P-loop containing nucleotide triphosphate hydrolases"/>
    <property type="match status" value="1"/>
</dbReference>
<protein>
    <submittedName>
        <fullName evidence="5">Predicted ATPase</fullName>
    </submittedName>
</protein>
<dbReference type="PANTHER" id="PTHR47691">
    <property type="entry name" value="REGULATOR-RELATED"/>
    <property type="match status" value="1"/>
</dbReference>
<accession>A0A1H6EFC1</accession>
<feature type="domain" description="OmpR/PhoB-type" evidence="4">
    <location>
        <begin position="1"/>
        <end position="91"/>
    </location>
</feature>
<dbReference type="SUPFAM" id="SSF48452">
    <property type="entry name" value="TPR-like"/>
    <property type="match status" value="2"/>
</dbReference>
<reference evidence="5 6" key="1">
    <citation type="submission" date="2016-10" db="EMBL/GenBank/DDBJ databases">
        <authorList>
            <person name="de Groot N.N."/>
        </authorList>
    </citation>
    <scope>NUCLEOTIDE SEQUENCE [LARGE SCALE GENOMIC DNA]</scope>
    <source>
        <strain evidence="5 6">CGMCC 4.7037</strain>
    </source>
</reference>
<dbReference type="InterPro" id="IPR001867">
    <property type="entry name" value="OmpR/PhoB-type_DNA-bd"/>
</dbReference>
<dbReference type="RefSeq" id="WP_103959460.1">
    <property type="nucleotide sequence ID" value="NZ_FNVT01000009.1"/>
</dbReference>
<dbReference type="Gene3D" id="1.10.10.10">
    <property type="entry name" value="Winged helix-like DNA-binding domain superfamily/Winged helix DNA-binding domain"/>
    <property type="match status" value="1"/>
</dbReference>
<dbReference type="InterPro" id="IPR016032">
    <property type="entry name" value="Sig_transdc_resp-reg_C-effctor"/>
</dbReference>
<dbReference type="GO" id="GO:0000160">
    <property type="term" value="P:phosphorelay signal transduction system"/>
    <property type="evidence" value="ECO:0007669"/>
    <property type="project" value="InterPro"/>
</dbReference>
<evidence type="ECO:0000256" key="2">
    <source>
        <dbReference type="ARBA" id="ARBA00023125"/>
    </source>
</evidence>
<dbReference type="InterPro" id="IPR036388">
    <property type="entry name" value="WH-like_DNA-bd_sf"/>
</dbReference>
<dbReference type="InterPro" id="IPR027417">
    <property type="entry name" value="P-loop_NTPase"/>
</dbReference>
<dbReference type="SMART" id="SM01043">
    <property type="entry name" value="BTAD"/>
    <property type="match status" value="1"/>
</dbReference>
<keyword evidence="6" id="KW-1185">Reference proteome</keyword>
<keyword evidence="2 3" id="KW-0238">DNA-binding</keyword>
<evidence type="ECO:0000313" key="5">
    <source>
        <dbReference type="EMBL" id="SEG95963.1"/>
    </source>
</evidence>
<dbReference type="InterPro" id="IPR011990">
    <property type="entry name" value="TPR-like_helical_dom_sf"/>
</dbReference>
<comment type="similarity">
    <text evidence="1">Belongs to the AfsR/DnrI/RedD regulatory family.</text>
</comment>
<dbReference type="Pfam" id="PF03704">
    <property type="entry name" value="BTAD"/>
    <property type="match status" value="1"/>
</dbReference>
<dbReference type="Gene3D" id="1.25.40.10">
    <property type="entry name" value="Tetratricopeptide repeat domain"/>
    <property type="match status" value="2"/>
</dbReference>
<dbReference type="Proteomes" id="UP000236732">
    <property type="component" value="Unassembled WGS sequence"/>
</dbReference>
<sequence length="1036" mass="112135">MRIALLGPVRVFDDHAHRVVVGGARLRVLVARLALDAGRVVTSDALIDDLWDSEPPADSANALQALVSRLRKALRGVAAVESVPGGYRLAVRAEDVDALHLAELAARGGRELEAGRVEAAASLLGEARKLWSGEALADLPDLPFARSAALRLNELRVRVAEDWFEAALRLGRHAEVLAELEDIGARHPLRERPAVLRMRALYAAGRQADALTVYERTRARLAEELGVDPSAELRETHLAVLRGELDAPTRAAPGRLPARLTSFVGRADELGLLAALLEESRLVTIVGPGGAGKTRLALEAVSRHRAHERGRVWFVPLAGVSSPERMADAVLGAVSSRDLKPPGQRVAVQPADPVDRVAELLSVGEAVLVLDNCEHLVDAAAGFGRRLLDRLPYLTILATSREALAVTGEALCPLGPLAEPAAARLFADRAKAVRPAFELDTDTAEPVAEICRRLDGLPLALELAAARLRSMGVDQIAKRLDDRFRLLTSGDRAALPRQRTLAAVVEWSWELLSERERALARRMSIFPAEVGGAAVEAVCSDDGMLPVEEVVYVLGSLVEKSIVQGGERYRMLETVRVFAAERLRQAGEWEAVSARFVEFFRGLVEEQEPILLTDGQVKAKGVFEGEYDNLVFALRAAIDGGDADSAWRLLGPLWLYWNARFDARSEGFLAEVLEFGDALPDHVRAAFTAMHRLAGNSGSFPEPAVVRAVIEDVYRTDAIDHYPMLSVIAIAPAYLFGFDDLLERELPRAKNHPHPWARAAAYWVDAYIRADRGDWPGGAETLAATLREFEGVGDRYGLAMTLMSMARVHSVQGEYDEAVAAAERAVALAAEFSSSEEVMYRSWLAGLRVRGGDPDGAARDVAAARGRGVERAQPYSEIELLLRLADLHRRSGELDRAGQTLDRLEAFLQEMSIPAEITAARVAAARTANLLAAGAAGPARELLPAAVGAAFGGQDPALAAEQLARLLLLEGDLTGAATALGTSQAIRGVFDQGEPELRELVTELTARLGEREYRAAYRRGAETPRQEALNRLAELA</sequence>
<dbReference type="SUPFAM" id="SSF46894">
    <property type="entry name" value="C-terminal effector domain of the bipartite response regulators"/>
    <property type="match status" value="1"/>
</dbReference>
<dbReference type="SUPFAM" id="SSF52540">
    <property type="entry name" value="P-loop containing nucleoside triphosphate hydrolases"/>
    <property type="match status" value="1"/>
</dbReference>
<dbReference type="CDD" id="cd15831">
    <property type="entry name" value="BTAD"/>
    <property type="match status" value="1"/>
</dbReference>
<evidence type="ECO:0000313" key="6">
    <source>
        <dbReference type="Proteomes" id="UP000236732"/>
    </source>
</evidence>
<evidence type="ECO:0000259" key="4">
    <source>
        <dbReference type="PROSITE" id="PS51755"/>
    </source>
</evidence>
<dbReference type="EMBL" id="FNVT01000009">
    <property type="protein sequence ID" value="SEG95963.1"/>
    <property type="molecule type" value="Genomic_DNA"/>
</dbReference>
<feature type="DNA-binding region" description="OmpR/PhoB-type" evidence="3">
    <location>
        <begin position="1"/>
        <end position="91"/>
    </location>
</feature>